<dbReference type="Proteomes" id="UP000654075">
    <property type="component" value="Unassembled WGS sequence"/>
</dbReference>
<proteinExistence type="predicted"/>
<gene>
    <name evidence="2" type="ORF">PGLA1383_LOCUS56264</name>
</gene>
<keyword evidence="3" id="KW-1185">Reference proteome</keyword>
<evidence type="ECO:0000256" key="1">
    <source>
        <dbReference type="SAM" id="MobiDB-lite"/>
    </source>
</evidence>
<comment type="caution">
    <text evidence="2">The sequence shown here is derived from an EMBL/GenBank/DDBJ whole genome shotgun (WGS) entry which is preliminary data.</text>
</comment>
<organism evidence="2 3">
    <name type="scientific">Polarella glacialis</name>
    <name type="common">Dinoflagellate</name>
    <dbReference type="NCBI Taxonomy" id="89957"/>
    <lineage>
        <taxon>Eukaryota</taxon>
        <taxon>Sar</taxon>
        <taxon>Alveolata</taxon>
        <taxon>Dinophyceae</taxon>
        <taxon>Suessiales</taxon>
        <taxon>Suessiaceae</taxon>
        <taxon>Polarella</taxon>
    </lineage>
</organism>
<reference evidence="2" key="1">
    <citation type="submission" date="2021-02" db="EMBL/GenBank/DDBJ databases">
        <authorList>
            <person name="Dougan E. K."/>
            <person name="Rhodes N."/>
            <person name="Thang M."/>
            <person name="Chan C."/>
        </authorList>
    </citation>
    <scope>NUCLEOTIDE SEQUENCE</scope>
</reference>
<accession>A0A813HW72</accession>
<evidence type="ECO:0000313" key="3">
    <source>
        <dbReference type="Proteomes" id="UP000654075"/>
    </source>
</evidence>
<name>A0A813HW72_POLGL</name>
<protein>
    <submittedName>
        <fullName evidence="2">Uncharacterized protein</fullName>
    </submittedName>
</protein>
<evidence type="ECO:0000313" key="2">
    <source>
        <dbReference type="EMBL" id="CAE8641646.1"/>
    </source>
</evidence>
<sequence>MSLRACECSARTFDPATALSQNLRPHLVKIGLCKSALKHNMMLRHLADSSEWKRLLQIAIVGLLVSFASGTGLGGRVGTYLAPSWSADFSLGVGTIFAQSHGFYFHDRPHLRNRQILTMAIGLFRPGDVAYYDLLNSGSWHNVTVGQASDAVCRPTREPHYFDLMSGLDTGTHMGSSVVEGTACEVWTASLPDGTRTTACIAEDGVPRELNSTTNMLIGHITAAFKGITSMRLKNVRVGALGEDTFAQTTACASNYPTPPCSDPGSSQVTTLDLYRIRSAKEPDEIQNRNTGDALGDMAFLCLTEAGKMYRGSVITHWRLTANTSWGQYAYCAYIGGKNVCEGGTDRLMGRESGLGLGSGPLQGQCSENTDCGSWFSLPAAGQCRPGETVGTSGCTWGGAVALRSIAASCLFEQRRLAASCEREQGHAPFAKSAAILEAALASSDPDKGGCPDAVSTAPSKESIMV</sequence>
<feature type="region of interest" description="Disordered" evidence="1">
    <location>
        <begin position="443"/>
        <end position="466"/>
    </location>
</feature>
<dbReference type="OMA" id="KETHATY"/>
<dbReference type="EMBL" id="CAJNNV010032959">
    <property type="protein sequence ID" value="CAE8641646.1"/>
    <property type="molecule type" value="Genomic_DNA"/>
</dbReference>
<dbReference type="AlphaFoldDB" id="A0A813HW72"/>